<dbReference type="PANTHER" id="PTHR30146:SF148">
    <property type="entry name" value="HTH-TYPE TRANSCRIPTIONAL REPRESSOR PURR-RELATED"/>
    <property type="match status" value="1"/>
</dbReference>
<dbReference type="EMBL" id="CAMAPC010000002">
    <property type="protein sequence ID" value="CAH9052088.1"/>
    <property type="molecule type" value="Genomic_DNA"/>
</dbReference>
<dbReference type="Proteomes" id="UP001152485">
    <property type="component" value="Unassembled WGS sequence"/>
</dbReference>
<dbReference type="Proteomes" id="UP001152467">
    <property type="component" value="Unassembled WGS sequence"/>
</dbReference>
<accession>A0A9W4QT67</accession>
<evidence type="ECO:0000259" key="5">
    <source>
        <dbReference type="PROSITE" id="PS50932"/>
    </source>
</evidence>
<evidence type="ECO:0000256" key="2">
    <source>
        <dbReference type="ARBA" id="ARBA00023015"/>
    </source>
</evidence>
<proteinExistence type="predicted"/>
<evidence type="ECO:0000313" key="7">
    <source>
        <dbReference type="EMBL" id="CAH9057640.1"/>
    </source>
</evidence>
<name>A0A9W4QT67_9GAMM</name>
<protein>
    <submittedName>
        <fullName evidence="6">Maltose regulon regulatory protein MalI</fullName>
    </submittedName>
</protein>
<evidence type="ECO:0000313" key="6">
    <source>
        <dbReference type="EMBL" id="CAH9052088.1"/>
    </source>
</evidence>
<dbReference type="Gene3D" id="3.40.50.2300">
    <property type="match status" value="2"/>
</dbReference>
<dbReference type="InterPro" id="IPR001761">
    <property type="entry name" value="Peripla_BP/Lac1_sug-bd_dom"/>
</dbReference>
<keyword evidence="2" id="KW-0805">Transcription regulation</keyword>
<dbReference type="CDD" id="cd01392">
    <property type="entry name" value="HTH_LacI"/>
    <property type="match status" value="1"/>
</dbReference>
<feature type="domain" description="HTH lacI-type" evidence="5">
    <location>
        <begin position="1"/>
        <end position="50"/>
    </location>
</feature>
<dbReference type="EMBL" id="CAMAPD010000006">
    <property type="protein sequence ID" value="CAH9057640.1"/>
    <property type="molecule type" value="Genomic_DNA"/>
</dbReference>
<dbReference type="AlphaFoldDB" id="A0A9W4QT67"/>
<dbReference type="SUPFAM" id="SSF47413">
    <property type="entry name" value="lambda repressor-like DNA-binding domains"/>
    <property type="match status" value="1"/>
</dbReference>
<dbReference type="GO" id="GO:0000976">
    <property type="term" value="F:transcription cis-regulatory region binding"/>
    <property type="evidence" value="ECO:0007669"/>
    <property type="project" value="TreeGrafter"/>
</dbReference>
<dbReference type="SUPFAM" id="SSF53822">
    <property type="entry name" value="Periplasmic binding protein-like I"/>
    <property type="match status" value="1"/>
</dbReference>
<dbReference type="InterPro" id="IPR028082">
    <property type="entry name" value="Peripla_BP_I"/>
</dbReference>
<dbReference type="PROSITE" id="PS50932">
    <property type="entry name" value="HTH_LACI_2"/>
    <property type="match status" value="1"/>
</dbReference>
<dbReference type="Gene3D" id="1.10.260.40">
    <property type="entry name" value="lambda repressor-like DNA-binding domains"/>
    <property type="match status" value="1"/>
</dbReference>
<dbReference type="Pfam" id="PF00356">
    <property type="entry name" value="LacI"/>
    <property type="match status" value="1"/>
</dbReference>
<dbReference type="Pfam" id="PF00532">
    <property type="entry name" value="Peripla_BP_1"/>
    <property type="match status" value="1"/>
</dbReference>
<keyword evidence="1" id="KW-0678">Repressor</keyword>
<keyword evidence="8" id="KW-1185">Reference proteome</keyword>
<reference evidence="6 9" key="1">
    <citation type="submission" date="2022-07" db="EMBL/GenBank/DDBJ databases">
        <authorList>
            <person name="Criscuolo A."/>
        </authorList>
    </citation>
    <scope>NUCLEOTIDE SEQUENCE</scope>
    <source>
        <strain evidence="9">CIP 111951</strain>
        <strain evidence="6">CIP111854</strain>
        <strain evidence="7">CIP111951</strain>
    </source>
</reference>
<evidence type="ECO:0000256" key="1">
    <source>
        <dbReference type="ARBA" id="ARBA00022491"/>
    </source>
</evidence>
<gene>
    <name evidence="6" type="primary">malI</name>
    <name evidence="6" type="ORF">PSECIP111854_00897</name>
    <name evidence="7" type="ORF">PSECIP111951_01709</name>
</gene>
<evidence type="ECO:0000313" key="9">
    <source>
        <dbReference type="Proteomes" id="UP001152485"/>
    </source>
</evidence>
<dbReference type="InterPro" id="IPR010982">
    <property type="entry name" value="Lambda_DNA-bd_dom_sf"/>
</dbReference>
<dbReference type="InterPro" id="IPR000843">
    <property type="entry name" value="HTH_LacI"/>
</dbReference>
<organism evidence="6 8">
    <name type="scientific">Pseudoalteromonas holothuriae</name>
    <dbReference type="NCBI Taxonomy" id="2963714"/>
    <lineage>
        <taxon>Bacteria</taxon>
        <taxon>Pseudomonadati</taxon>
        <taxon>Pseudomonadota</taxon>
        <taxon>Gammaproteobacteria</taxon>
        <taxon>Alteromonadales</taxon>
        <taxon>Pseudoalteromonadaceae</taxon>
        <taxon>Pseudoalteromonas</taxon>
    </lineage>
</organism>
<keyword evidence="4" id="KW-0804">Transcription</keyword>
<keyword evidence="3" id="KW-0238">DNA-binding</keyword>
<evidence type="ECO:0000256" key="3">
    <source>
        <dbReference type="ARBA" id="ARBA00023125"/>
    </source>
</evidence>
<dbReference type="PANTHER" id="PTHR30146">
    <property type="entry name" value="LACI-RELATED TRANSCRIPTIONAL REPRESSOR"/>
    <property type="match status" value="1"/>
</dbReference>
<dbReference type="SMART" id="SM00354">
    <property type="entry name" value="HTH_LACI"/>
    <property type="match status" value="1"/>
</dbReference>
<evidence type="ECO:0000313" key="8">
    <source>
        <dbReference type="Proteomes" id="UP001152467"/>
    </source>
</evidence>
<dbReference type="GO" id="GO:0003700">
    <property type="term" value="F:DNA-binding transcription factor activity"/>
    <property type="evidence" value="ECO:0007669"/>
    <property type="project" value="TreeGrafter"/>
</dbReference>
<comment type="caution">
    <text evidence="6">The sequence shown here is derived from an EMBL/GenBank/DDBJ whole genome shotgun (WGS) entry which is preliminary data.</text>
</comment>
<evidence type="ECO:0000256" key="4">
    <source>
        <dbReference type="ARBA" id="ARBA00023163"/>
    </source>
</evidence>
<sequence length="316" mass="34551">MARIAGVSKSTVSLVLRHSEKVSKNTKEKVLSAIKQTGYVYNREAAAMRSKSSDLVAIVINDLTHPFFAKLAVSIEAHIRKLGFMTTLVSTNENALIQTQVVAKLQEYRVKAFVICPTVNTQASWLNQLRTPSTQVITVIRQVNNCDVSCVLPNNELGTFQATKALIARGHKHIAFIGGDATVSDYQQRLNGFNSAINTQSDLHSWVFNSVASRYGGRMAMSECLAQVPQVESIVCFNDMVAYGSVEHLLEQGLKPGENIGVIGFDDLDESKNMGVPLSTVQINTDEIAKTVCNIIQGITCEGLHQIPVALIERDS</sequence>